<reference evidence="10 11" key="1">
    <citation type="submission" date="2025-05" db="UniProtKB">
        <authorList>
            <consortium name="RefSeq"/>
        </authorList>
    </citation>
    <scope>IDENTIFICATION</scope>
    <source>
        <tissue evidence="10 11">Muscle</tissue>
    </source>
</reference>
<feature type="region of interest" description="Disordered" evidence="6">
    <location>
        <begin position="196"/>
        <end position="239"/>
    </location>
</feature>
<dbReference type="InterPro" id="IPR049589">
    <property type="entry name" value="NXP1_M-like"/>
</dbReference>
<evidence type="ECO:0000256" key="2">
    <source>
        <dbReference type="ARBA" id="ARBA00004286"/>
    </source>
</evidence>
<dbReference type="Proteomes" id="UP000694941">
    <property type="component" value="Unplaced"/>
</dbReference>
<protein>
    <submittedName>
        <fullName evidence="10 11">Double-strand-break repair protein rad21-like protein 1 isoform X1</fullName>
    </submittedName>
</protein>
<dbReference type="InterPro" id="IPR036390">
    <property type="entry name" value="WH_DNA-bd_sf"/>
</dbReference>
<feature type="domain" description="Rad21/Rec8-like protein C-terminal eukaryotic" evidence="7">
    <location>
        <begin position="716"/>
        <end position="767"/>
    </location>
</feature>
<gene>
    <name evidence="10 11 12" type="primary">LOC106460595</name>
</gene>
<evidence type="ECO:0000256" key="5">
    <source>
        <dbReference type="ARBA" id="ARBA00023242"/>
    </source>
</evidence>
<dbReference type="CDD" id="cd21792">
    <property type="entry name" value="Rad21_Rec8_M_NXP1-like"/>
    <property type="match status" value="1"/>
</dbReference>
<evidence type="ECO:0000256" key="3">
    <source>
        <dbReference type="ARBA" id="ARBA00009870"/>
    </source>
</evidence>
<evidence type="ECO:0000259" key="7">
    <source>
        <dbReference type="Pfam" id="PF04824"/>
    </source>
</evidence>
<evidence type="ECO:0000313" key="11">
    <source>
        <dbReference type="RefSeq" id="XP_022243054.1"/>
    </source>
</evidence>
<dbReference type="InterPro" id="IPR039781">
    <property type="entry name" value="Rad21/Rec8-like"/>
</dbReference>
<dbReference type="Gene3D" id="1.10.10.580">
    <property type="entry name" value="Structural maintenance of chromosome 1. Chain E"/>
    <property type="match status" value="1"/>
</dbReference>
<name>A0ABM1SHE9_LIMPO</name>
<dbReference type="Pfam" id="PF04825">
    <property type="entry name" value="Rad21_Rec8_N"/>
    <property type="match status" value="1"/>
</dbReference>
<proteinExistence type="inferred from homology"/>
<dbReference type="PANTHER" id="PTHR12585">
    <property type="entry name" value="SCC1 / RAD21 FAMILY MEMBER"/>
    <property type="match status" value="1"/>
</dbReference>
<dbReference type="RefSeq" id="XP_022243055.1">
    <property type="nucleotide sequence ID" value="XM_022387347.1"/>
</dbReference>
<dbReference type="PANTHER" id="PTHR12585:SF69">
    <property type="entry name" value="FI11703P"/>
    <property type="match status" value="1"/>
</dbReference>
<evidence type="ECO:0000259" key="8">
    <source>
        <dbReference type="Pfam" id="PF04825"/>
    </source>
</evidence>
<feature type="compositionally biased region" description="Basic and acidic residues" evidence="6">
    <location>
        <begin position="196"/>
        <end position="208"/>
    </location>
</feature>
<evidence type="ECO:0000313" key="12">
    <source>
        <dbReference type="RefSeq" id="XP_022243055.1"/>
    </source>
</evidence>
<comment type="similarity">
    <text evidence="3">Belongs to the rad21 family.</text>
</comment>
<keyword evidence="9" id="KW-1185">Reference proteome</keyword>
<sequence length="772" mass="85597">MFYAHFVLAKKGPLARIWLAAHWDKKLTKAHVFETNIESSVEGILQPKVKMALRTSGHLLLGIVRIYSRKAKYLLADCNEAFIKIKMAFRPGIVDLPEENREAAVATITLPEVFHDFDTVPDINNLGMETPVALNQSRAEDITLKEDYGTLNLMADDGFGEFGDMGFDDPELARDATNIDEGFDHASLLLGEERNKDKPEDTTHESHEVSQQGPSNSKSNFSIDAPLKDDGFGGTVGEGLLEGDASGLFEPAGLFDDAPLGHVPMDTSNAENLPEAQEGPSSAPQIEARPTESDDDDDMYDMGPPSMGRISAPSTPGSVPPPEEAAQPMQADDTGGGDDRGMPPPPDADQSALPQPEVMPQDQTTLIHNEEETFALAPLDATLVHGAEKAKGKRKRKLVVDEVKNISGEEMKSQLSDTTDIVTTLDLAPPTKRLMHWKESGGVEKLFALPGRPILSKSLSKLYQRHLTSRPVDNEEFGLEEDKIDLDGQPEHLREEEVPSHKRRREMIPEEMSRIEQPQLETSVPAQPIPPIDQSIPHFPLDISTEVPLATEQLPPLPVHETGMLGPQTEAEPLNPVPPVEEHPLIPIKEHSLHPLEGHPLPVLEGHQTTDILATAIATLHDEPLLQQQQPQPVESEVEKVQEMHVQQQQEELLQPVTVNHKEQLAEEEEDYAAPASVGPPEEQLADETYEQFEERILNKRTVHMLHIIQHGLEAGKKMRFSDLVRNNMRKQVAQKFYTFLVLKKQQAVELEQDGPYGEIIITRGSNYNGVY</sequence>
<keyword evidence="4" id="KW-0158">Chromosome</keyword>
<feature type="region of interest" description="Disordered" evidence="6">
    <location>
        <begin position="257"/>
        <end position="355"/>
    </location>
</feature>
<dbReference type="GeneID" id="106460595"/>
<comment type="subcellular location">
    <subcellularLocation>
        <location evidence="2">Chromosome</location>
    </subcellularLocation>
    <subcellularLocation>
        <location evidence="1">Nucleus</location>
    </subcellularLocation>
</comment>
<organism evidence="9 11">
    <name type="scientific">Limulus polyphemus</name>
    <name type="common">Atlantic horseshoe crab</name>
    <dbReference type="NCBI Taxonomy" id="6850"/>
    <lineage>
        <taxon>Eukaryota</taxon>
        <taxon>Metazoa</taxon>
        <taxon>Ecdysozoa</taxon>
        <taxon>Arthropoda</taxon>
        <taxon>Chelicerata</taxon>
        <taxon>Merostomata</taxon>
        <taxon>Xiphosura</taxon>
        <taxon>Limulidae</taxon>
        <taxon>Limulus</taxon>
    </lineage>
</organism>
<dbReference type="SUPFAM" id="SSF46785">
    <property type="entry name" value="Winged helix' DNA-binding domain"/>
    <property type="match status" value="1"/>
</dbReference>
<dbReference type="InterPro" id="IPR006910">
    <property type="entry name" value="Rad21_Rec8_N"/>
</dbReference>
<accession>A0ABM1SHE9</accession>
<dbReference type="InterPro" id="IPR023093">
    <property type="entry name" value="ScpA-like_C"/>
</dbReference>
<evidence type="ECO:0000313" key="10">
    <source>
        <dbReference type="RefSeq" id="XP_013775767.1"/>
    </source>
</evidence>
<dbReference type="InterPro" id="IPR006909">
    <property type="entry name" value="Rad21/Rec8_C_eu"/>
</dbReference>
<evidence type="ECO:0000256" key="1">
    <source>
        <dbReference type="ARBA" id="ARBA00004123"/>
    </source>
</evidence>
<evidence type="ECO:0000313" key="9">
    <source>
        <dbReference type="Proteomes" id="UP000694941"/>
    </source>
</evidence>
<feature type="domain" description="Rad21/Rec8-like protein N-terminal" evidence="8">
    <location>
        <begin position="1"/>
        <end position="102"/>
    </location>
</feature>
<feature type="compositionally biased region" description="Polar residues" evidence="6">
    <location>
        <begin position="209"/>
        <end position="222"/>
    </location>
</feature>
<dbReference type="RefSeq" id="XP_013775767.1">
    <property type="nucleotide sequence ID" value="XM_013920313.2"/>
</dbReference>
<keyword evidence="5" id="KW-0539">Nucleus</keyword>
<evidence type="ECO:0000256" key="4">
    <source>
        <dbReference type="ARBA" id="ARBA00022454"/>
    </source>
</evidence>
<evidence type="ECO:0000256" key="6">
    <source>
        <dbReference type="SAM" id="MobiDB-lite"/>
    </source>
</evidence>
<dbReference type="Pfam" id="PF04824">
    <property type="entry name" value="Rad21_Rec8"/>
    <property type="match status" value="1"/>
</dbReference>
<dbReference type="RefSeq" id="XP_022243054.1">
    <property type="nucleotide sequence ID" value="XM_022387346.1"/>
</dbReference>
<feature type="compositionally biased region" description="Low complexity" evidence="6">
    <location>
        <begin position="324"/>
        <end position="333"/>
    </location>
</feature>